<reference evidence="1" key="1">
    <citation type="submission" date="2022-01" db="EMBL/GenBank/DDBJ databases">
        <authorList>
            <person name="King R."/>
        </authorList>
    </citation>
    <scope>NUCLEOTIDE SEQUENCE</scope>
</reference>
<dbReference type="EMBL" id="OV725077">
    <property type="protein sequence ID" value="CAH1392459.1"/>
    <property type="molecule type" value="Genomic_DNA"/>
</dbReference>
<dbReference type="Proteomes" id="UP001152798">
    <property type="component" value="Chromosome 1"/>
</dbReference>
<evidence type="ECO:0000313" key="2">
    <source>
        <dbReference type="Proteomes" id="UP001152798"/>
    </source>
</evidence>
<accession>A0A9P0GYH1</accession>
<feature type="non-terminal residue" evidence="1">
    <location>
        <position position="70"/>
    </location>
</feature>
<organism evidence="1 2">
    <name type="scientific">Nezara viridula</name>
    <name type="common">Southern green stink bug</name>
    <name type="synonym">Cimex viridulus</name>
    <dbReference type="NCBI Taxonomy" id="85310"/>
    <lineage>
        <taxon>Eukaryota</taxon>
        <taxon>Metazoa</taxon>
        <taxon>Ecdysozoa</taxon>
        <taxon>Arthropoda</taxon>
        <taxon>Hexapoda</taxon>
        <taxon>Insecta</taxon>
        <taxon>Pterygota</taxon>
        <taxon>Neoptera</taxon>
        <taxon>Paraneoptera</taxon>
        <taxon>Hemiptera</taxon>
        <taxon>Heteroptera</taxon>
        <taxon>Panheteroptera</taxon>
        <taxon>Pentatomomorpha</taxon>
        <taxon>Pentatomoidea</taxon>
        <taxon>Pentatomidae</taxon>
        <taxon>Pentatominae</taxon>
        <taxon>Nezara</taxon>
    </lineage>
</organism>
<sequence length="70" mass="7812">MCGDCRGVCTREHKPQVSENVFEESLGKTLKKVRPNAEIDLPCKGFQCESWTGIGAGWLDALVQGLWRTM</sequence>
<keyword evidence="2" id="KW-1185">Reference proteome</keyword>
<dbReference type="AlphaFoldDB" id="A0A9P0GYH1"/>
<evidence type="ECO:0000313" key="1">
    <source>
        <dbReference type="EMBL" id="CAH1392459.1"/>
    </source>
</evidence>
<name>A0A9P0GYH1_NEZVI</name>
<feature type="non-terminal residue" evidence="1">
    <location>
        <position position="1"/>
    </location>
</feature>
<protein>
    <submittedName>
        <fullName evidence="1">Uncharacterized protein</fullName>
    </submittedName>
</protein>
<gene>
    <name evidence="1" type="ORF">NEZAVI_LOCUS3272</name>
</gene>
<proteinExistence type="predicted"/>